<dbReference type="RefSeq" id="XP_030388016.1">
    <property type="nucleotide sequence ID" value="XM_030532156.1"/>
</dbReference>
<organism evidence="2 3">
    <name type="scientific">Drosophila lebanonensis</name>
    <name type="common">Fruit fly</name>
    <name type="synonym">Scaptodrosophila lebanonensis</name>
    <dbReference type="NCBI Taxonomy" id="7225"/>
    <lineage>
        <taxon>Eukaryota</taxon>
        <taxon>Metazoa</taxon>
        <taxon>Ecdysozoa</taxon>
        <taxon>Arthropoda</taxon>
        <taxon>Hexapoda</taxon>
        <taxon>Insecta</taxon>
        <taxon>Pterygota</taxon>
        <taxon>Neoptera</taxon>
        <taxon>Endopterygota</taxon>
        <taxon>Diptera</taxon>
        <taxon>Brachycera</taxon>
        <taxon>Muscomorpha</taxon>
        <taxon>Ephydroidea</taxon>
        <taxon>Drosophilidae</taxon>
        <taxon>Scaptodrosophila</taxon>
    </lineage>
</organism>
<evidence type="ECO:0000256" key="1">
    <source>
        <dbReference type="SAM" id="Phobius"/>
    </source>
</evidence>
<keyword evidence="2" id="KW-1185">Reference proteome</keyword>
<reference evidence="3" key="1">
    <citation type="submission" date="2025-08" db="UniProtKB">
        <authorList>
            <consortium name="RefSeq"/>
        </authorList>
    </citation>
    <scope>IDENTIFICATION</scope>
    <source>
        <strain evidence="3">11010-0011.00</strain>
        <tissue evidence="3">Whole body</tissue>
    </source>
</reference>
<proteinExistence type="predicted"/>
<name>A0A6J2UHU9_DROLE</name>
<protein>
    <submittedName>
        <fullName evidence="3">Uncharacterized protein LOC115634445</fullName>
    </submittedName>
</protein>
<dbReference type="OrthoDB" id="8067936at2759"/>
<dbReference type="AlphaFoldDB" id="A0A6J2UHU9"/>
<dbReference type="Proteomes" id="UP000504634">
    <property type="component" value="Unplaced"/>
</dbReference>
<feature type="transmembrane region" description="Helical" evidence="1">
    <location>
        <begin position="7"/>
        <end position="28"/>
    </location>
</feature>
<keyword evidence="1" id="KW-0812">Transmembrane</keyword>
<dbReference type="GeneID" id="115634445"/>
<gene>
    <name evidence="3" type="primary">LOC115634445</name>
</gene>
<evidence type="ECO:0000313" key="2">
    <source>
        <dbReference type="Proteomes" id="UP000504634"/>
    </source>
</evidence>
<sequence>MELGHKIVFWIFPIFVWCFLLTLSEAYLQSVRIEEIPFALTQPKNPELPDTIGQKKHQSSGIHVISSLDYQRTFLNFFHVPYIICFYAAKGKWPYMPGYMKSRVDNAARSFFKQNDSIIKQACTKWIQVKECFRPLFDKTTETDSETETPNAKYRQCNCDKLGATAAPLVYFDKNYIGNVSSETILSTIEFLESFLPPPTKKNKRKNRVRGRIDEMEID</sequence>
<keyword evidence="1" id="KW-0472">Membrane</keyword>
<keyword evidence="1" id="KW-1133">Transmembrane helix</keyword>
<accession>A0A6J2UHU9</accession>
<evidence type="ECO:0000313" key="3">
    <source>
        <dbReference type="RefSeq" id="XP_030388016.1"/>
    </source>
</evidence>